<feature type="region of interest" description="Disordered" evidence="3">
    <location>
        <begin position="1329"/>
        <end position="1358"/>
    </location>
</feature>
<name>A0A9P4YPT0_9HYPO</name>
<evidence type="ECO:0000256" key="2">
    <source>
        <dbReference type="PROSITE-ProRule" id="PRU00339"/>
    </source>
</evidence>
<dbReference type="SMART" id="SM00028">
    <property type="entry name" value="TPR"/>
    <property type="match status" value="3"/>
</dbReference>
<evidence type="ECO:0000256" key="1">
    <source>
        <dbReference type="ARBA" id="ARBA00022737"/>
    </source>
</evidence>
<dbReference type="InterPro" id="IPR027417">
    <property type="entry name" value="P-loop_NTPase"/>
</dbReference>
<dbReference type="Pfam" id="PF13181">
    <property type="entry name" value="TPR_8"/>
    <property type="match status" value="1"/>
</dbReference>
<dbReference type="Proteomes" id="UP000749293">
    <property type="component" value="Unassembled WGS sequence"/>
</dbReference>
<dbReference type="RefSeq" id="XP_035319543.1">
    <property type="nucleotide sequence ID" value="XM_035464357.1"/>
</dbReference>
<dbReference type="Pfam" id="PF24883">
    <property type="entry name" value="NPHP3_N"/>
    <property type="match status" value="1"/>
</dbReference>
<dbReference type="OrthoDB" id="448455at2759"/>
<keyword evidence="2" id="KW-0802">TPR repeat</keyword>
<dbReference type="SUPFAM" id="SSF52540">
    <property type="entry name" value="P-loop containing nucleoside triphosphate hydrolases"/>
    <property type="match status" value="1"/>
</dbReference>
<evidence type="ECO:0000259" key="5">
    <source>
        <dbReference type="Pfam" id="PF24883"/>
    </source>
</evidence>
<dbReference type="Gene3D" id="1.25.40.10">
    <property type="entry name" value="Tetratricopeptide repeat domain"/>
    <property type="match status" value="1"/>
</dbReference>
<evidence type="ECO:0000256" key="3">
    <source>
        <dbReference type="SAM" id="MobiDB-lite"/>
    </source>
</evidence>
<accession>A0A9P4YPT0</accession>
<reference evidence="6" key="1">
    <citation type="submission" date="2020-03" db="EMBL/GenBank/DDBJ databases">
        <title>Site-based positive gene gene selection in Geosmithia morbida across the United States reveals a broad range of putative effectors and factors for local host and environmental adapation.</title>
        <authorList>
            <person name="Onufrak A."/>
            <person name="Murdoch R.W."/>
            <person name="Gazis R."/>
            <person name="Huff M."/>
            <person name="Staton M."/>
            <person name="Klingeman W."/>
            <person name="Hadziabdic D."/>
        </authorList>
    </citation>
    <scope>NUCLEOTIDE SEQUENCE</scope>
    <source>
        <strain evidence="6">1262</strain>
    </source>
</reference>
<evidence type="ECO:0000313" key="7">
    <source>
        <dbReference type="Proteomes" id="UP000749293"/>
    </source>
</evidence>
<dbReference type="GeneID" id="55968607"/>
<protein>
    <submittedName>
        <fullName evidence="6">TPR protein</fullName>
    </submittedName>
</protein>
<dbReference type="PANTHER" id="PTHR10039:SF17">
    <property type="entry name" value="FUNGAL STAND N-TERMINAL GOODBYE DOMAIN-CONTAINING PROTEIN-RELATED"/>
    <property type="match status" value="1"/>
</dbReference>
<dbReference type="EMBL" id="JAANYQ010000014">
    <property type="protein sequence ID" value="KAF4120891.1"/>
    <property type="molecule type" value="Genomic_DNA"/>
</dbReference>
<feature type="repeat" description="TPR" evidence="2">
    <location>
        <begin position="936"/>
        <end position="969"/>
    </location>
</feature>
<dbReference type="InterPro" id="IPR056884">
    <property type="entry name" value="NPHP3-like_N"/>
</dbReference>
<feature type="domain" description="Nephrocystin 3-like N-terminal" evidence="5">
    <location>
        <begin position="258"/>
        <end position="424"/>
    </location>
</feature>
<dbReference type="Pfam" id="PF17109">
    <property type="entry name" value="Goodbye"/>
    <property type="match status" value="1"/>
</dbReference>
<dbReference type="Gene3D" id="3.40.50.300">
    <property type="entry name" value="P-loop containing nucleotide triphosphate hydrolases"/>
    <property type="match status" value="1"/>
</dbReference>
<proteinExistence type="predicted"/>
<dbReference type="InterPro" id="IPR019734">
    <property type="entry name" value="TPR_rpt"/>
</dbReference>
<organism evidence="6 7">
    <name type="scientific">Geosmithia morbida</name>
    <dbReference type="NCBI Taxonomy" id="1094350"/>
    <lineage>
        <taxon>Eukaryota</taxon>
        <taxon>Fungi</taxon>
        <taxon>Dikarya</taxon>
        <taxon>Ascomycota</taxon>
        <taxon>Pezizomycotina</taxon>
        <taxon>Sordariomycetes</taxon>
        <taxon>Hypocreomycetidae</taxon>
        <taxon>Hypocreales</taxon>
        <taxon>Bionectriaceae</taxon>
        <taxon>Geosmithia</taxon>
    </lineage>
</organism>
<feature type="region of interest" description="Disordered" evidence="3">
    <location>
        <begin position="615"/>
        <end position="684"/>
    </location>
</feature>
<evidence type="ECO:0000259" key="4">
    <source>
        <dbReference type="Pfam" id="PF17109"/>
    </source>
</evidence>
<dbReference type="InterPro" id="IPR011990">
    <property type="entry name" value="TPR-like_helical_dom_sf"/>
</dbReference>
<dbReference type="PROSITE" id="PS50005">
    <property type="entry name" value="TPR"/>
    <property type="match status" value="1"/>
</dbReference>
<dbReference type="PANTHER" id="PTHR10039">
    <property type="entry name" value="AMELOGENIN"/>
    <property type="match status" value="1"/>
</dbReference>
<keyword evidence="7" id="KW-1185">Reference proteome</keyword>
<comment type="caution">
    <text evidence="6">The sequence shown here is derived from an EMBL/GenBank/DDBJ whole genome shotgun (WGS) entry which is preliminary data.</text>
</comment>
<dbReference type="InterPro" id="IPR031350">
    <property type="entry name" value="Goodbye_dom"/>
</dbReference>
<evidence type="ECO:0000313" key="6">
    <source>
        <dbReference type="EMBL" id="KAF4120891.1"/>
    </source>
</evidence>
<keyword evidence="1" id="KW-0677">Repeat</keyword>
<sequence>MGQAKDDKSALEAAFQAVIADAAELHKESSGHSINDFMNPPMRSIDDLNSQLDNYNKSFGAFRSKRDSIFGTLKAMLQPIQAVGDIVAGAAGEAFPATQTIYTAILFLVNAAKDVSSNYDAIFELFELLKAVAIFASFFEVIVLSTGEIRKGRFRSYFKSLLQIGSPVQSALENLQKLIAGEGRQVLADTYGGVARIDKKTDNVEQIVNQVSQDVQELKLEYRARINAAHQDTLRELLDPSPFPRDYFESFDRSRVQGTGDWILQDASLQSWLDGETQYMWMSGGPGTGKSFLATRLISWANNNLSHVAYFYFRSNDPETRSVLQALRDVSYQLSESDAFYAKQLTRSVHTTADIKTVPSAFRKLFAESFENDTRSEPFYVFLDGLDEAATEEIEELLTQLAACMEEQPVPGGKAKVKICLTGRSHLTDLVSTYLDPPTPSRSLTLVHVTPDRVANDVRSYIKHGVAHSRVMSQVGPELKAQVIETMEKRVDGLFILAKFMLADVNRKRRPNSILESLASFPREINGILGMTLADLSSTITDEEAGDLNEVLGWVACAQQALTIEQLEAVLILEFGTPPFRFENSLRGQYASFFSVEREDGLTTDDLVRDYERLQRGGNRSATPNGHVRKSVSSERGGVNSRDVSPAQRLADSPRRRTSPVTSLESNLARHPSPSPGPILLPEITTPDQDMEFRSKKSSTTVTFFHASVREFFREGDPFKASEKTGGPSVGFNALAMRTHILKICLRIFNDKKWFKSQDLGRRAHSIKQYAAWYWQEHLAAVDPKDVGKDDKRIIGQQVYRMLVDETTMSDWSLMYEENDEGLEVFNDANIDGLRAWIEDDDVVSGLDSDAKKWAEESVTRPASMFLAMGRFYAKAWLDEKCELYVPTRLCFEIVQSISYLDAGHKWSESQHHWAGVPVQERINNATEWSQYPKTAHWFRRVGSTYLTLNIHKEALAHYTEGLKLQPDNAEIAGPKAYCLLKDKSYSEALELGLRCEAMELKLMAEGNLSGSALSTSKWRLYKDYSVIALAYSLTGNVDKSIEYFRKALDSADEADMRYQERFEPVIGFLGVLSTHDRHAEIMEVIKDLSLHASGPHKESSRLVEFLLSEHDTSLVLESIPKAACRDGQVEFLVERLQIALKIAHDKRDVPKGLFLRIALGVTLMYQRETDAAIEIFERISLIEYRSRGNVPTRRAHAISFQKLASLYKDMALQAGLNQPSADHWIKLLEAVQSKHRSHRHKTKMPLRMTGSDFNAAAVYLALIFRLRRRVREAEALLAALIVESCEILEDNDLDNDEFSLENLLRLFVAAGEGEDSNARALAVSMRQPSPQGLAGTAGGEGESPIQPRRAAHPEPKLSGIQSTDRCCAQCLSVIKDEKPFFICRYCLDSFCDRCLRQRIKPGVAATDQGSEGLALGLACSVDHDWIEVPPLDRVLHTGELFVDGQVRRLAEWEGEVKKKWKGKLEIC</sequence>
<gene>
    <name evidence="6" type="ORF">GMORB2_2377</name>
</gene>
<feature type="domain" description="Fungal STAND N-terminal Goodbye" evidence="4">
    <location>
        <begin position="21"/>
        <end position="132"/>
    </location>
</feature>
<dbReference type="SUPFAM" id="SSF48452">
    <property type="entry name" value="TPR-like"/>
    <property type="match status" value="1"/>
</dbReference>